<dbReference type="CDD" id="cd01647">
    <property type="entry name" value="RT_LTR"/>
    <property type="match status" value="1"/>
</dbReference>
<comment type="similarity">
    <text evidence="1">Belongs to the beta type-B retroviral polymerase family. HERV class-II K(HML-2) pol subfamily.</text>
</comment>
<evidence type="ECO:0000313" key="5">
    <source>
        <dbReference type="EMBL" id="KAL0165331.1"/>
    </source>
</evidence>
<dbReference type="PROSITE" id="PS50878">
    <property type="entry name" value="RT_POL"/>
    <property type="match status" value="1"/>
</dbReference>
<dbReference type="GO" id="GO:0004519">
    <property type="term" value="F:endonuclease activity"/>
    <property type="evidence" value="ECO:0007669"/>
    <property type="project" value="UniProtKB-KW"/>
</dbReference>
<dbReference type="PANTHER" id="PTHR15503">
    <property type="entry name" value="LDOC1 RELATED"/>
    <property type="match status" value="1"/>
</dbReference>
<comment type="caution">
    <text evidence="5">The sequence shown here is derived from an EMBL/GenBank/DDBJ whole genome shotgun (WGS) entry which is preliminary data.</text>
</comment>
<dbReference type="InterPro" id="IPR000477">
    <property type="entry name" value="RT_dom"/>
</dbReference>
<accession>A0ABD0NW76</accession>
<evidence type="ECO:0000256" key="3">
    <source>
        <dbReference type="SAM" id="MobiDB-lite"/>
    </source>
</evidence>
<dbReference type="PANTHER" id="PTHR15503:SF22">
    <property type="entry name" value="TRANSPOSON TY3-I GAG POLYPROTEIN"/>
    <property type="match status" value="1"/>
</dbReference>
<evidence type="ECO:0000256" key="1">
    <source>
        <dbReference type="ARBA" id="ARBA00010879"/>
    </source>
</evidence>
<dbReference type="AlphaFoldDB" id="A0ABD0NW76"/>
<dbReference type="InterPro" id="IPR043502">
    <property type="entry name" value="DNA/RNA_pol_sf"/>
</dbReference>
<dbReference type="FunFam" id="3.10.20.370:FF:000003">
    <property type="entry name" value="Transposon Tf2-6 polyprotein"/>
    <property type="match status" value="1"/>
</dbReference>
<dbReference type="Gene3D" id="1.10.340.70">
    <property type="match status" value="1"/>
</dbReference>
<dbReference type="EMBL" id="JAMKFB020000020">
    <property type="protein sequence ID" value="KAL0165331.1"/>
    <property type="molecule type" value="Genomic_DNA"/>
</dbReference>
<dbReference type="InterPro" id="IPR021109">
    <property type="entry name" value="Peptidase_aspartic_dom_sf"/>
</dbReference>
<dbReference type="Gene3D" id="3.30.70.270">
    <property type="match status" value="1"/>
</dbReference>
<reference evidence="5 6" key="1">
    <citation type="submission" date="2024-05" db="EMBL/GenBank/DDBJ databases">
        <title>Genome sequencing and assembly of Indian major carp, Cirrhinus mrigala (Hamilton, 1822).</title>
        <authorList>
            <person name="Mohindra V."/>
            <person name="Chowdhury L.M."/>
            <person name="Lal K."/>
            <person name="Jena J.K."/>
        </authorList>
    </citation>
    <scope>NUCLEOTIDE SEQUENCE [LARGE SCALE GENOMIC DNA]</scope>
    <source>
        <strain evidence="5">CM1030</strain>
        <tissue evidence="5">Blood</tissue>
    </source>
</reference>
<feature type="non-terminal residue" evidence="5">
    <location>
        <position position="1"/>
    </location>
</feature>
<feature type="non-terminal residue" evidence="5">
    <location>
        <position position="878"/>
    </location>
</feature>
<dbReference type="Proteomes" id="UP001529510">
    <property type="component" value="Unassembled WGS sequence"/>
</dbReference>
<dbReference type="EC" id="3.1.26.4" evidence="2"/>
<dbReference type="Pfam" id="PF17921">
    <property type="entry name" value="Integrase_H2C2"/>
    <property type="match status" value="1"/>
</dbReference>
<proteinExistence type="inferred from homology"/>
<dbReference type="CDD" id="cd09274">
    <property type="entry name" value="RNase_HI_RT_Ty3"/>
    <property type="match status" value="1"/>
</dbReference>
<dbReference type="InterPro" id="IPR032567">
    <property type="entry name" value="RTL1-rel"/>
</dbReference>
<evidence type="ECO:0000259" key="4">
    <source>
        <dbReference type="PROSITE" id="PS50878"/>
    </source>
</evidence>
<feature type="region of interest" description="Disordered" evidence="3">
    <location>
        <begin position="183"/>
        <end position="203"/>
    </location>
</feature>
<organism evidence="5 6">
    <name type="scientific">Cirrhinus mrigala</name>
    <name type="common">Mrigala</name>
    <dbReference type="NCBI Taxonomy" id="683832"/>
    <lineage>
        <taxon>Eukaryota</taxon>
        <taxon>Metazoa</taxon>
        <taxon>Chordata</taxon>
        <taxon>Craniata</taxon>
        <taxon>Vertebrata</taxon>
        <taxon>Euteleostomi</taxon>
        <taxon>Actinopterygii</taxon>
        <taxon>Neopterygii</taxon>
        <taxon>Teleostei</taxon>
        <taxon>Ostariophysi</taxon>
        <taxon>Cypriniformes</taxon>
        <taxon>Cyprinidae</taxon>
        <taxon>Labeoninae</taxon>
        <taxon>Labeonini</taxon>
        <taxon>Cirrhinus</taxon>
    </lineage>
</organism>
<dbReference type="Gene3D" id="2.40.70.10">
    <property type="entry name" value="Acid Proteases"/>
    <property type="match status" value="1"/>
</dbReference>
<gene>
    <name evidence="5" type="ORF">M9458_041084</name>
</gene>
<evidence type="ECO:0000256" key="2">
    <source>
        <dbReference type="ARBA" id="ARBA00012180"/>
    </source>
</evidence>
<dbReference type="GO" id="GO:0003964">
    <property type="term" value="F:RNA-directed DNA polymerase activity"/>
    <property type="evidence" value="ECO:0007669"/>
    <property type="project" value="UniProtKB-KW"/>
</dbReference>
<dbReference type="Pfam" id="PF03732">
    <property type="entry name" value="Retrotrans_gag"/>
    <property type="match status" value="1"/>
</dbReference>
<protein>
    <recommendedName>
        <fullName evidence="2">ribonuclease H</fullName>
        <ecNumber evidence="2">3.1.26.4</ecNumber>
    </recommendedName>
</protein>
<dbReference type="SUPFAM" id="SSF56672">
    <property type="entry name" value="DNA/RNA polymerases"/>
    <property type="match status" value="1"/>
</dbReference>
<sequence length="878" mass="98891">APPSQTRSDQNHRCIDSTHLSSSPVPDPSTIHFPDPSTFATYPSVYSSDSAKIGYVISCLTGSALRWAESVWSQAGPAVSSFSAFARHFMEVFGRTDHESSAGEELYNFRQNDLSVHEYTIRFRTLAAASGWNEKALVTTFRQGLEPNLRLMLAPYDDSIGLERFIQLSLRCSARVTSYSLSPSSTATNVPRPPEPLSPLVTHPEPMEINRRRLTPQERQHRITKGLCLYCGQSTHLLKDCSLRPPRPVVSTILPMSENLQPFSTPVTLTANDVSISVAALIDSGSAGNFIAGYLARRLKIETFPTKLIYRVQSITGKPLSERDVRRRAGPVGVRVGHKEEMSFLVLEGSKMDLVLGRPWLARHEPILSWGTGEILKWGSQCWPECFPNLPLQPSRHLQVCTTSIESPIDKQSIEIPTEYSDFQDVFCPRRAAALPPHRPWDCAIDLLPDAQVPKGRIYPLSIPETKAMEEYIQEALAHGYIRPSTSPAASSFFFVAKKDGGLRPCIDYRALNKVTIPFKYPLPLVPAALEKLRGAKVFTKLDLRSAYNLVRIRQGDEWKTAFITPTGHYEYLVMPYGLANAPSVFQDFMHEIFREYLDKFLVIYIDDILIYSPSLQDHRLHVRKVDASTTGVGAILSQQQGNPPQLKPCAYFSRKFNPAEKNYDIGNRELLAIKLALEEWRHWLEGSIHPFQVLTNHKNLQYLRDAKRLTPRQARWALFFTRFQLSISYRPGSKNVRADALSRIHTPDEEPETTEPILPQHMFVCPIQWVTPPAAADPAPAPPPGCPPNLRFVPEAERIPLIHTTHTSLGTGHPGTNRTLSLLKNQFWWPRMEQDVQRYVRGTPRHLPAGKLLPLPTPNRPWSHLGVDFITDLPASE</sequence>
<dbReference type="CDD" id="cd00303">
    <property type="entry name" value="retropepsin_like"/>
    <property type="match status" value="1"/>
</dbReference>
<dbReference type="Pfam" id="PF00078">
    <property type="entry name" value="RVT_1"/>
    <property type="match status" value="1"/>
</dbReference>
<evidence type="ECO:0000313" key="6">
    <source>
        <dbReference type="Proteomes" id="UP001529510"/>
    </source>
</evidence>
<dbReference type="InterPro" id="IPR005162">
    <property type="entry name" value="Retrotrans_gag_dom"/>
</dbReference>
<dbReference type="Gene3D" id="3.10.10.10">
    <property type="entry name" value="HIV Type 1 Reverse Transcriptase, subunit A, domain 1"/>
    <property type="match status" value="1"/>
</dbReference>
<dbReference type="GO" id="GO:0016787">
    <property type="term" value="F:hydrolase activity"/>
    <property type="evidence" value="ECO:0007669"/>
    <property type="project" value="UniProtKB-KW"/>
</dbReference>
<keyword evidence="6" id="KW-1185">Reference proteome</keyword>
<dbReference type="InterPro" id="IPR043128">
    <property type="entry name" value="Rev_trsase/Diguanyl_cyclase"/>
</dbReference>
<feature type="domain" description="Reverse transcriptase" evidence="4">
    <location>
        <begin position="477"/>
        <end position="689"/>
    </location>
</feature>
<dbReference type="InterPro" id="IPR041588">
    <property type="entry name" value="Integrase_H2C2"/>
</dbReference>
<name>A0ABD0NW76_CIRMR</name>